<evidence type="ECO:0000313" key="2">
    <source>
        <dbReference type="Proteomes" id="UP000645462"/>
    </source>
</evidence>
<sequence length="92" mass="9865">MDIITLDRMLVIAGFLGILLILWAVAQKYRGPLSQKIKADSPMDVQQVLSLGGDTRAILMQVDGQRVLVVTGRKSGTSVVTLSGRAEPESVA</sequence>
<evidence type="ECO:0000313" key="1">
    <source>
        <dbReference type="EMBL" id="GGC22585.1"/>
    </source>
</evidence>
<protein>
    <recommendedName>
        <fullName evidence="3">Flagellar biogenesis protein</fullName>
    </recommendedName>
</protein>
<reference evidence="2" key="1">
    <citation type="journal article" date="2019" name="Int. J. Syst. Evol. Microbiol.">
        <title>The Global Catalogue of Microorganisms (GCM) 10K type strain sequencing project: providing services to taxonomists for standard genome sequencing and annotation.</title>
        <authorList>
            <consortium name="The Broad Institute Genomics Platform"/>
            <consortium name="The Broad Institute Genome Sequencing Center for Infectious Disease"/>
            <person name="Wu L."/>
            <person name="Ma J."/>
        </authorList>
    </citation>
    <scope>NUCLEOTIDE SEQUENCE [LARGE SCALE GENOMIC DNA]</scope>
    <source>
        <strain evidence="2">CGMCC 1.12478</strain>
    </source>
</reference>
<accession>A0ABQ1LE15</accession>
<dbReference type="Proteomes" id="UP000645462">
    <property type="component" value="Unassembled WGS sequence"/>
</dbReference>
<evidence type="ECO:0008006" key="3">
    <source>
        <dbReference type="Google" id="ProtNLM"/>
    </source>
</evidence>
<name>A0ABQ1LE15_9RHOB</name>
<gene>
    <name evidence="1" type="ORF">GCM10011363_43910</name>
</gene>
<keyword evidence="2" id="KW-1185">Reference proteome</keyword>
<proteinExistence type="predicted"/>
<dbReference type="EMBL" id="BMFC01000023">
    <property type="protein sequence ID" value="GGC22585.1"/>
    <property type="molecule type" value="Genomic_DNA"/>
</dbReference>
<organism evidence="1 2">
    <name type="scientific">Marivita lacus</name>
    <dbReference type="NCBI Taxonomy" id="1323742"/>
    <lineage>
        <taxon>Bacteria</taxon>
        <taxon>Pseudomonadati</taxon>
        <taxon>Pseudomonadota</taxon>
        <taxon>Alphaproteobacteria</taxon>
        <taxon>Rhodobacterales</taxon>
        <taxon>Roseobacteraceae</taxon>
        <taxon>Marivita</taxon>
    </lineage>
</organism>
<comment type="caution">
    <text evidence="1">The sequence shown here is derived from an EMBL/GenBank/DDBJ whole genome shotgun (WGS) entry which is preliminary data.</text>
</comment>
<dbReference type="RefSeq" id="WP_188484251.1">
    <property type="nucleotide sequence ID" value="NZ_BMFC01000023.1"/>
</dbReference>